<reference evidence="1" key="1">
    <citation type="journal article" date="2021" name="Proc. Natl. Acad. Sci. U.S.A.">
        <title>A Catalog of Tens of Thousands of Viruses from Human Metagenomes Reveals Hidden Associations with Chronic Diseases.</title>
        <authorList>
            <person name="Tisza M.J."/>
            <person name="Buck C.B."/>
        </authorList>
    </citation>
    <scope>NUCLEOTIDE SEQUENCE</scope>
    <source>
        <strain evidence="1">CtKzN3</strain>
    </source>
</reference>
<evidence type="ECO:0000313" key="1">
    <source>
        <dbReference type="EMBL" id="DAD93595.1"/>
    </source>
</evidence>
<name>A0A8S5NHK0_9CAUD</name>
<protein>
    <submittedName>
        <fullName evidence="1">Uncharacterized protein</fullName>
    </submittedName>
</protein>
<sequence length="122" mass="13532">MADFRNMAKRQTTLSEVMTDRDKISTDELIEKYPDGVTIVAFDYIQSKKSKGKYPVFNIAEDATVFCNGGTVLDRIFTDFVNAMDGDVKAASDELRRQGGLQVKLSKGETKAGDELTLVEVI</sequence>
<accession>A0A8S5NHK0</accession>
<organism evidence="1">
    <name type="scientific">Podoviridae sp. ctKzN3</name>
    <dbReference type="NCBI Taxonomy" id="2826553"/>
    <lineage>
        <taxon>Viruses</taxon>
        <taxon>Duplodnaviria</taxon>
        <taxon>Heunggongvirae</taxon>
        <taxon>Uroviricota</taxon>
        <taxon>Caudoviricetes</taxon>
    </lineage>
</organism>
<dbReference type="EMBL" id="BK015163">
    <property type="protein sequence ID" value="DAD93595.1"/>
    <property type="molecule type" value="Genomic_DNA"/>
</dbReference>
<proteinExistence type="predicted"/>